<accession>A0A1I1XKM8</accession>
<gene>
    <name evidence="1" type="ORF">SAMN05216297_1207</name>
</gene>
<evidence type="ECO:0000313" key="2">
    <source>
        <dbReference type="Proteomes" id="UP000199672"/>
    </source>
</evidence>
<name>A0A1I1XKM8_9FLAO</name>
<dbReference type="EMBL" id="FOMH01000020">
    <property type="protein sequence ID" value="SFE07917.1"/>
    <property type="molecule type" value="Genomic_DNA"/>
</dbReference>
<evidence type="ECO:0008006" key="3">
    <source>
        <dbReference type="Google" id="ProtNLM"/>
    </source>
</evidence>
<dbReference type="STRING" id="739143.SAMN05216297_1207"/>
<dbReference type="InterPro" id="IPR032299">
    <property type="entry name" value="DUF4843"/>
</dbReference>
<dbReference type="AlphaFoldDB" id="A0A1I1XKM8"/>
<organism evidence="1 2">
    <name type="scientific">Flavobacterium phragmitis</name>
    <dbReference type="NCBI Taxonomy" id="739143"/>
    <lineage>
        <taxon>Bacteria</taxon>
        <taxon>Pseudomonadati</taxon>
        <taxon>Bacteroidota</taxon>
        <taxon>Flavobacteriia</taxon>
        <taxon>Flavobacteriales</taxon>
        <taxon>Flavobacteriaceae</taxon>
        <taxon>Flavobacterium</taxon>
    </lineage>
</organism>
<evidence type="ECO:0000313" key="1">
    <source>
        <dbReference type="EMBL" id="SFE07917.1"/>
    </source>
</evidence>
<sequence length="251" mass="29017">MKNITFAILICSLLFIACEEEPKSVFPEDFSGLNLWLGTNTMKPDSLEYNYAFKSLNSVDSIMFSVRLTGFASAQDRTFRLKPIGGDTTAILEGVHYKLKDYVLKANTYQDVFPVYIYRSSDFKNKSAKIVFGLKENENFKKGITERSDLKIVFRDKFSKPAHWDVDPLPYYRLSTFFGVYSDVKFQFITTIIGEAPVFKVRYTGTPVPPNEISYTRAQYYQNRCKSELIKYNQEHSQPLRDENNVLVVFP</sequence>
<dbReference type="Proteomes" id="UP000199672">
    <property type="component" value="Unassembled WGS sequence"/>
</dbReference>
<reference evidence="2" key="1">
    <citation type="submission" date="2016-10" db="EMBL/GenBank/DDBJ databases">
        <authorList>
            <person name="Varghese N."/>
            <person name="Submissions S."/>
        </authorList>
    </citation>
    <scope>NUCLEOTIDE SEQUENCE [LARGE SCALE GENOMIC DNA]</scope>
    <source>
        <strain evidence="2">CGMCC 1.10370</strain>
    </source>
</reference>
<dbReference type="PROSITE" id="PS51257">
    <property type="entry name" value="PROKAR_LIPOPROTEIN"/>
    <property type="match status" value="1"/>
</dbReference>
<keyword evidence="2" id="KW-1185">Reference proteome</keyword>
<dbReference type="Pfam" id="PF16132">
    <property type="entry name" value="DUF4843"/>
    <property type="match status" value="1"/>
</dbReference>
<protein>
    <recommendedName>
        <fullName evidence="3">DUF4843 domain-containing protein</fullName>
    </recommendedName>
</protein>
<dbReference type="OrthoDB" id="892266at2"/>
<proteinExistence type="predicted"/>